<dbReference type="EMBL" id="JBFXLU010000053">
    <property type="protein sequence ID" value="KAL2847862.1"/>
    <property type="molecule type" value="Genomic_DNA"/>
</dbReference>
<sequence>MGENGNCVHQLYNCVMAIAHHTVARTVATLGVDFVWIDALHSSIDADNLFALIQPVNFPGHGKTVAVVRVPSEHSHLLRHALDAGADGIIIPRVKSAEQAAEAVRKCRYACLGGERSLSQFALVPGVTDGAPPGLSAERVVDQHIVLICQIEVVVFENVEDIARTAGVNALMVGPGDLRLSFGVPSKQLNGQDAPCYEEAIRHIAAISHRYRKPLFNVVTKMSSSSLKVAMLHRSGLLVTGVDLWSTVNDPRRGLEEAKSIKKRPKNSIFSNKI</sequence>
<gene>
    <name evidence="4" type="ORF">BJY01DRAFT_246629</name>
</gene>
<organism evidence="4 5">
    <name type="scientific">Aspergillus pseudoustus</name>
    <dbReference type="NCBI Taxonomy" id="1810923"/>
    <lineage>
        <taxon>Eukaryota</taxon>
        <taxon>Fungi</taxon>
        <taxon>Dikarya</taxon>
        <taxon>Ascomycota</taxon>
        <taxon>Pezizomycotina</taxon>
        <taxon>Eurotiomycetes</taxon>
        <taxon>Eurotiomycetidae</taxon>
        <taxon>Eurotiales</taxon>
        <taxon>Aspergillaceae</taxon>
        <taxon>Aspergillus</taxon>
        <taxon>Aspergillus subgen. Nidulantes</taxon>
    </lineage>
</organism>
<dbReference type="Proteomes" id="UP001610446">
    <property type="component" value="Unassembled WGS sequence"/>
</dbReference>
<dbReference type="Pfam" id="PF03328">
    <property type="entry name" value="HpcH_HpaI"/>
    <property type="match status" value="1"/>
</dbReference>
<dbReference type="PANTHER" id="PTHR30502">
    <property type="entry name" value="2-KETO-3-DEOXY-L-RHAMNONATE ALDOLASE"/>
    <property type="match status" value="1"/>
</dbReference>
<evidence type="ECO:0000313" key="5">
    <source>
        <dbReference type="Proteomes" id="UP001610446"/>
    </source>
</evidence>
<reference evidence="4 5" key="1">
    <citation type="submission" date="2024-07" db="EMBL/GenBank/DDBJ databases">
        <title>Section-level genome sequencing and comparative genomics of Aspergillus sections Usti and Cavernicolus.</title>
        <authorList>
            <consortium name="Lawrence Berkeley National Laboratory"/>
            <person name="Nybo J.L."/>
            <person name="Vesth T.C."/>
            <person name="Theobald S."/>
            <person name="Frisvad J.C."/>
            <person name="Larsen T.O."/>
            <person name="Kjaerboelling I."/>
            <person name="Rothschild-Mancinelli K."/>
            <person name="Lyhne E.K."/>
            <person name="Kogle M.E."/>
            <person name="Barry K."/>
            <person name="Clum A."/>
            <person name="Na H."/>
            <person name="Ledsgaard L."/>
            <person name="Lin J."/>
            <person name="Lipzen A."/>
            <person name="Kuo A."/>
            <person name="Riley R."/>
            <person name="Mondo S."/>
            <person name="Labutti K."/>
            <person name="Haridas S."/>
            <person name="Pangalinan J."/>
            <person name="Salamov A.A."/>
            <person name="Simmons B.A."/>
            <person name="Magnuson J.K."/>
            <person name="Chen J."/>
            <person name="Drula E."/>
            <person name="Henrissat B."/>
            <person name="Wiebenga A."/>
            <person name="Lubbers R.J."/>
            <person name="Gomes A.C."/>
            <person name="Makela M.R."/>
            <person name="Stajich J."/>
            <person name="Grigoriev I.V."/>
            <person name="Mortensen U.H."/>
            <person name="De Vries R.P."/>
            <person name="Baker S.E."/>
            <person name="Andersen M.R."/>
        </authorList>
    </citation>
    <scope>NUCLEOTIDE SEQUENCE [LARGE SCALE GENOMIC DNA]</scope>
    <source>
        <strain evidence="4 5">CBS 123904</strain>
    </source>
</reference>
<dbReference type="Gene3D" id="3.20.20.60">
    <property type="entry name" value="Phosphoenolpyruvate-binding domains"/>
    <property type="match status" value="1"/>
</dbReference>
<dbReference type="SUPFAM" id="SSF51621">
    <property type="entry name" value="Phosphoenolpyruvate/pyruvate domain"/>
    <property type="match status" value="1"/>
</dbReference>
<dbReference type="PANTHER" id="PTHR30502:SF8">
    <property type="entry name" value="SYNTHASE, PUTATIVE-RELATED"/>
    <property type="match status" value="1"/>
</dbReference>
<comment type="caution">
    <text evidence="4">The sequence shown here is derived from an EMBL/GenBank/DDBJ whole genome shotgun (WGS) entry which is preliminary data.</text>
</comment>
<protein>
    <submittedName>
        <fullName evidence="4">Pyruvate/Phosphoenolpyruvate kinase-like domain-containing protein</fullName>
    </submittedName>
</protein>
<dbReference type="InterPro" id="IPR015813">
    <property type="entry name" value="Pyrv/PenolPyrv_kinase-like_dom"/>
</dbReference>
<proteinExistence type="predicted"/>
<evidence type="ECO:0000313" key="4">
    <source>
        <dbReference type="EMBL" id="KAL2847862.1"/>
    </source>
</evidence>
<keyword evidence="1" id="KW-0479">Metal-binding</keyword>
<keyword evidence="2" id="KW-0456">Lyase</keyword>
<dbReference type="InterPro" id="IPR040442">
    <property type="entry name" value="Pyrv_kinase-like_dom_sf"/>
</dbReference>
<keyword evidence="5" id="KW-1185">Reference proteome</keyword>
<accession>A0ABR4K754</accession>
<feature type="domain" description="HpcH/HpaI aldolase/citrate lyase" evidence="3">
    <location>
        <begin position="18"/>
        <end position="188"/>
    </location>
</feature>
<dbReference type="InterPro" id="IPR050251">
    <property type="entry name" value="HpcH-HpaI_aldolase"/>
</dbReference>
<name>A0ABR4K754_9EURO</name>
<evidence type="ECO:0000259" key="3">
    <source>
        <dbReference type="Pfam" id="PF03328"/>
    </source>
</evidence>
<evidence type="ECO:0000256" key="2">
    <source>
        <dbReference type="ARBA" id="ARBA00023239"/>
    </source>
</evidence>
<dbReference type="InterPro" id="IPR005000">
    <property type="entry name" value="Aldolase/citrate-lyase_domain"/>
</dbReference>
<evidence type="ECO:0000256" key="1">
    <source>
        <dbReference type="ARBA" id="ARBA00022723"/>
    </source>
</evidence>